<feature type="domain" description="ADF-H" evidence="3">
    <location>
        <begin position="2"/>
        <end position="143"/>
    </location>
</feature>
<dbReference type="GO" id="GO:0030042">
    <property type="term" value="P:actin filament depolymerization"/>
    <property type="evidence" value="ECO:0007669"/>
    <property type="project" value="InterPro"/>
</dbReference>
<dbReference type="SMART" id="SM00102">
    <property type="entry name" value="ADF"/>
    <property type="match status" value="1"/>
</dbReference>
<dbReference type="GO" id="GO:0003779">
    <property type="term" value="F:actin binding"/>
    <property type="evidence" value="ECO:0007669"/>
    <property type="project" value="UniProtKB-KW"/>
</dbReference>
<dbReference type="PROSITE" id="PS51263">
    <property type="entry name" value="ADF_H"/>
    <property type="match status" value="1"/>
</dbReference>
<dbReference type="InterPro" id="IPR029006">
    <property type="entry name" value="ADF-H/Gelsolin-like_dom_sf"/>
</dbReference>
<protein>
    <recommendedName>
        <fullName evidence="3">ADF-H domain-containing protein</fullName>
    </recommendedName>
</protein>
<keyword evidence="2" id="KW-0009">Actin-binding</keyword>
<dbReference type="CDD" id="cd11286">
    <property type="entry name" value="ADF_cofilin_like"/>
    <property type="match status" value="1"/>
</dbReference>
<sequence>MSGIIVDDNCKRFFDRIKSRKEFRYVIFYIKDETSVEVEKTGERNASYDDFLNDLMVENDGEKECRYGVIDFQYTLCLQGSSETLMEKLILVCWCPNEAKVKKKMLYASTLDALRRSLNDHSRYIQATDYSEASRAVVEAKLRSSGRF</sequence>
<proteinExistence type="inferred from homology"/>
<dbReference type="InterPro" id="IPR002108">
    <property type="entry name" value="ADF-H"/>
</dbReference>
<evidence type="ECO:0000259" key="3">
    <source>
        <dbReference type="PROSITE" id="PS51263"/>
    </source>
</evidence>
<dbReference type="GO" id="GO:0015629">
    <property type="term" value="C:actin cytoskeleton"/>
    <property type="evidence" value="ECO:0007669"/>
    <property type="project" value="InterPro"/>
</dbReference>
<dbReference type="EMBL" id="JAVRJZ010000019">
    <property type="protein sequence ID" value="KAK2706934.1"/>
    <property type="molecule type" value="Genomic_DNA"/>
</dbReference>
<evidence type="ECO:0000256" key="1">
    <source>
        <dbReference type="ARBA" id="ARBA00006844"/>
    </source>
</evidence>
<evidence type="ECO:0000256" key="2">
    <source>
        <dbReference type="ARBA" id="ARBA00023203"/>
    </source>
</evidence>
<dbReference type="Proteomes" id="UP001187531">
    <property type="component" value="Unassembled WGS sequence"/>
</dbReference>
<evidence type="ECO:0000313" key="4">
    <source>
        <dbReference type="EMBL" id="KAK2706934.1"/>
    </source>
</evidence>
<dbReference type="Pfam" id="PF00241">
    <property type="entry name" value="Cofilin_ADF"/>
    <property type="match status" value="1"/>
</dbReference>
<organism evidence="4 5">
    <name type="scientific">Artemia franciscana</name>
    <name type="common">Brine shrimp</name>
    <name type="synonym">Artemia sanfranciscana</name>
    <dbReference type="NCBI Taxonomy" id="6661"/>
    <lineage>
        <taxon>Eukaryota</taxon>
        <taxon>Metazoa</taxon>
        <taxon>Ecdysozoa</taxon>
        <taxon>Arthropoda</taxon>
        <taxon>Crustacea</taxon>
        <taxon>Branchiopoda</taxon>
        <taxon>Anostraca</taxon>
        <taxon>Artemiidae</taxon>
        <taxon>Artemia</taxon>
    </lineage>
</organism>
<comment type="caution">
    <text evidence="4">The sequence shown here is derived from an EMBL/GenBank/DDBJ whole genome shotgun (WGS) entry which is preliminary data.</text>
</comment>
<dbReference type="Gene3D" id="3.40.20.10">
    <property type="entry name" value="Severin"/>
    <property type="match status" value="1"/>
</dbReference>
<keyword evidence="5" id="KW-1185">Reference proteome</keyword>
<reference evidence="4" key="1">
    <citation type="submission" date="2023-07" db="EMBL/GenBank/DDBJ databases">
        <title>Chromosome-level genome assembly of Artemia franciscana.</title>
        <authorList>
            <person name="Jo E."/>
        </authorList>
    </citation>
    <scope>NUCLEOTIDE SEQUENCE</scope>
    <source>
        <tissue evidence="4">Whole body</tissue>
    </source>
</reference>
<dbReference type="AlphaFoldDB" id="A0AA88KYN0"/>
<accession>A0AA88KYN0</accession>
<name>A0AA88KYN0_ARTSF</name>
<dbReference type="SUPFAM" id="SSF55753">
    <property type="entry name" value="Actin depolymerizing proteins"/>
    <property type="match status" value="1"/>
</dbReference>
<gene>
    <name evidence="4" type="ORF">QYM36_014831</name>
</gene>
<comment type="similarity">
    <text evidence="1">Belongs to the actin-binding proteins ADF family.</text>
</comment>
<dbReference type="InterPro" id="IPR017904">
    <property type="entry name" value="ADF/Cofilin"/>
</dbReference>
<evidence type="ECO:0000313" key="5">
    <source>
        <dbReference type="Proteomes" id="UP001187531"/>
    </source>
</evidence>
<dbReference type="PANTHER" id="PTHR11913">
    <property type="entry name" value="COFILIN-RELATED"/>
    <property type="match status" value="1"/>
</dbReference>